<keyword evidence="5" id="KW-1003">Cell membrane</keyword>
<proteinExistence type="inferred from homology"/>
<comment type="similarity">
    <text evidence="3">Belongs to the FliG family.</text>
</comment>
<gene>
    <name evidence="14" type="ORF">AVO45_06675</name>
</gene>
<evidence type="ECO:0000256" key="9">
    <source>
        <dbReference type="ARBA" id="ARBA00023143"/>
    </source>
</evidence>
<dbReference type="Gene3D" id="1.10.220.30">
    <property type="match status" value="3"/>
</dbReference>
<evidence type="ECO:0000313" key="14">
    <source>
        <dbReference type="EMBL" id="KUJ80711.1"/>
    </source>
</evidence>
<keyword evidence="6" id="KW-0145">Chemotaxis</keyword>
<feature type="domain" description="Flagellar motor switch protein FliG N-terminal" evidence="13">
    <location>
        <begin position="35"/>
        <end position="137"/>
    </location>
</feature>
<keyword evidence="8" id="KW-0472">Membrane</keyword>
<evidence type="ECO:0000256" key="5">
    <source>
        <dbReference type="ARBA" id="ARBA00022475"/>
    </source>
</evidence>
<dbReference type="InterPro" id="IPR000090">
    <property type="entry name" value="Flg_Motor_Flig"/>
</dbReference>
<dbReference type="EMBL" id="LQBQ01000012">
    <property type="protein sequence ID" value="KUJ80711.1"/>
    <property type="molecule type" value="Genomic_DNA"/>
</dbReference>
<dbReference type="PRINTS" id="PR00954">
    <property type="entry name" value="FLGMOTORFLIG"/>
</dbReference>
<dbReference type="SUPFAM" id="SSF48029">
    <property type="entry name" value="FliG"/>
    <property type="match status" value="2"/>
</dbReference>
<keyword evidence="7" id="KW-0283">Flagellar rotation</keyword>
<evidence type="ECO:0000259" key="13">
    <source>
        <dbReference type="Pfam" id="PF14842"/>
    </source>
</evidence>
<dbReference type="InterPro" id="IPR028263">
    <property type="entry name" value="FliG_N"/>
</dbReference>
<comment type="function">
    <text evidence="10">FliG is one of three proteins (FliG, FliN, FliM) that forms the rotor-mounted switch complex (C ring), located at the base of the basal body. This complex interacts with the CheY and CheZ chemotaxis proteins, in addition to contacting components of the motor that determine the direction of flagellar rotation.</text>
</comment>
<dbReference type="Pfam" id="PF01706">
    <property type="entry name" value="FliG_C"/>
    <property type="match status" value="1"/>
</dbReference>
<evidence type="ECO:0000259" key="11">
    <source>
        <dbReference type="Pfam" id="PF01706"/>
    </source>
</evidence>
<dbReference type="AlphaFoldDB" id="A0A0X3U074"/>
<comment type="caution">
    <text evidence="14">The sequence shown here is derived from an EMBL/GenBank/DDBJ whole genome shotgun (WGS) entry which is preliminary data.</text>
</comment>
<evidence type="ECO:0000256" key="3">
    <source>
        <dbReference type="ARBA" id="ARBA00010299"/>
    </source>
</evidence>
<dbReference type="Proteomes" id="UP000053791">
    <property type="component" value="Unassembled WGS sequence"/>
</dbReference>
<dbReference type="Pfam" id="PF14842">
    <property type="entry name" value="FliG_N"/>
    <property type="match status" value="1"/>
</dbReference>
<keyword evidence="14" id="KW-0969">Cilium</keyword>
<keyword evidence="15" id="KW-1185">Reference proteome</keyword>
<dbReference type="GO" id="GO:0006935">
    <property type="term" value="P:chemotaxis"/>
    <property type="evidence" value="ECO:0007669"/>
    <property type="project" value="UniProtKB-KW"/>
</dbReference>
<dbReference type="InterPro" id="IPR011002">
    <property type="entry name" value="FliG_a-hlx"/>
</dbReference>
<dbReference type="GO" id="GO:0071973">
    <property type="term" value="P:bacterial-type flagellum-dependent cell motility"/>
    <property type="evidence" value="ECO:0007669"/>
    <property type="project" value="InterPro"/>
</dbReference>
<dbReference type="GO" id="GO:0003774">
    <property type="term" value="F:cytoskeletal motor activity"/>
    <property type="evidence" value="ECO:0007669"/>
    <property type="project" value="InterPro"/>
</dbReference>
<evidence type="ECO:0000256" key="7">
    <source>
        <dbReference type="ARBA" id="ARBA00022779"/>
    </source>
</evidence>
<evidence type="ECO:0000256" key="6">
    <source>
        <dbReference type="ARBA" id="ARBA00022500"/>
    </source>
</evidence>
<organism evidence="14 15">
    <name type="scientific">Ruegeria marisrubri</name>
    <dbReference type="NCBI Taxonomy" id="1685379"/>
    <lineage>
        <taxon>Bacteria</taxon>
        <taxon>Pseudomonadati</taxon>
        <taxon>Pseudomonadota</taxon>
        <taxon>Alphaproteobacteria</taxon>
        <taxon>Rhodobacterales</taxon>
        <taxon>Roseobacteraceae</taxon>
        <taxon>Ruegeria</taxon>
    </lineage>
</organism>
<evidence type="ECO:0000256" key="4">
    <source>
        <dbReference type="ARBA" id="ARBA00021870"/>
    </source>
</evidence>
<evidence type="ECO:0000256" key="1">
    <source>
        <dbReference type="ARBA" id="ARBA00004117"/>
    </source>
</evidence>
<sequence length="371" mass="39585">MQNEQTLMQIEPGAPVAGAGFSSDTQDQRIVPRVLSGREKAAIVVRLLLNEGADIPLEELPEDLQEKLTLQMGRMGLVDRVTLATVAQEFTEALDGVGLSFPHGLAGALDAVAGRIGPSTAARLRKEAGVRQSGDPWQRLRALDAGELAAVAQAESTEVAAVMLSKLDTAKAAELLGHLPGPEARRITLAMSRTAHVTPETVDRIGWALAAQLDRKPDLAFKDAPGERVGAILNHSPAATRDGLLSALDEEDTDFASEVRRAIFTFEHIPRRIQPRDVPAILRGVDQATLTTALAGASTEGDQAAVDFLLSNTSSRMADTLREEMGERGKVKQAEAEQAMAEIVGTIRTLESEGGITLIPLDEDSQVSTNE</sequence>
<evidence type="ECO:0000256" key="2">
    <source>
        <dbReference type="ARBA" id="ARBA00004413"/>
    </source>
</evidence>
<dbReference type="InterPro" id="IPR023087">
    <property type="entry name" value="Flg_Motor_Flig_C"/>
</dbReference>
<name>A0A0X3U074_9RHOB</name>
<evidence type="ECO:0000313" key="15">
    <source>
        <dbReference type="Proteomes" id="UP000053791"/>
    </source>
</evidence>
<dbReference type="PANTHER" id="PTHR30534:SF0">
    <property type="entry name" value="FLAGELLAR MOTOR SWITCH PROTEIN FLIG"/>
    <property type="match status" value="1"/>
</dbReference>
<evidence type="ECO:0000256" key="10">
    <source>
        <dbReference type="ARBA" id="ARBA00025598"/>
    </source>
</evidence>
<keyword evidence="9" id="KW-0975">Bacterial flagellum</keyword>
<reference evidence="14 15" key="1">
    <citation type="submission" date="2015-12" db="EMBL/GenBank/DDBJ databases">
        <authorList>
            <person name="Shamseldin A."/>
            <person name="Moawad H."/>
            <person name="Abd El-Rahim W.M."/>
            <person name="Sadowsky M.J."/>
        </authorList>
    </citation>
    <scope>NUCLEOTIDE SEQUENCE [LARGE SCALE GENOMIC DNA]</scope>
    <source>
        <strain evidence="14 15">ZGT118</strain>
    </source>
</reference>
<keyword evidence="14" id="KW-0282">Flagellum</keyword>
<evidence type="ECO:0000256" key="8">
    <source>
        <dbReference type="ARBA" id="ARBA00023136"/>
    </source>
</evidence>
<keyword evidence="14" id="KW-0966">Cell projection</keyword>
<dbReference type="GO" id="GO:0009425">
    <property type="term" value="C:bacterial-type flagellum basal body"/>
    <property type="evidence" value="ECO:0007669"/>
    <property type="project" value="UniProtKB-SubCell"/>
</dbReference>
<dbReference type="OrthoDB" id="7616820at2"/>
<feature type="domain" description="Flagellar motor switch protein FliG C-terminal" evidence="11">
    <location>
        <begin position="247"/>
        <end position="358"/>
    </location>
</feature>
<evidence type="ECO:0000259" key="12">
    <source>
        <dbReference type="Pfam" id="PF14841"/>
    </source>
</evidence>
<dbReference type="STRING" id="1685379.AVO45_06675"/>
<dbReference type="RefSeq" id="WP_068346259.1">
    <property type="nucleotide sequence ID" value="NZ_LQBQ01000012.1"/>
</dbReference>
<protein>
    <recommendedName>
        <fullName evidence="4">Flagellar motor switch protein FliG</fullName>
    </recommendedName>
</protein>
<dbReference type="GO" id="GO:0005886">
    <property type="term" value="C:plasma membrane"/>
    <property type="evidence" value="ECO:0007669"/>
    <property type="project" value="UniProtKB-SubCell"/>
</dbReference>
<dbReference type="PANTHER" id="PTHR30534">
    <property type="entry name" value="FLAGELLAR MOTOR SWITCH PROTEIN FLIG"/>
    <property type="match status" value="1"/>
</dbReference>
<comment type="subcellular location">
    <subcellularLocation>
        <location evidence="1">Bacterial flagellum basal body</location>
    </subcellularLocation>
    <subcellularLocation>
        <location evidence="2">Cell membrane</location>
        <topology evidence="2">Peripheral membrane protein</topology>
        <orientation evidence="2">Cytoplasmic side</orientation>
    </subcellularLocation>
</comment>
<accession>A0A0X3U074</accession>
<dbReference type="Pfam" id="PF14841">
    <property type="entry name" value="FliG_M"/>
    <property type="match status" value="1"/>
</dbReference>
<feature type="domain" description="Flagellar motor switch protein FliG middle" evidence="12">
    <location>
        <begin position="147"/>
        <end position="215"/>
    </location>
</feature>
<dbReference type="InterPro" id="IPR032779">
    <property type="entry name" value="FliG_M"/>
</dbReference>